<protein>
    <recommendedName>
        <fullName evidence="5">Ubiquitin-like protease family profile domain-containing protein</fullName>
    </recommendedName>
</protein>
<dbReference type="GO" id="GO:0019783">
    <property type="term" value="F:ubiquitin-like protein peptidase activity"/>
    <property type="evidence" value="ECO:0007669"/>
    <property type="project" value="UniProtKB-ARBA"/>
</dbReference>
<reference evidence="6" key="2">
    <citation type="submission" date="2021-08" db="EMBL/GenBank/DDBJ databases">
        <authorList>
            <person name="Gostincar C."/>
            <person name="Sun X."/>
            <person name="Song Z."/>
            <person name="Gunde-Cimerman N."/>
        </authorList>
    </citation>
    <scope>NUCLEOTIDE SEQUENCE</scope>
    <source>
        <strain evidence="6">EXF-8016</strain>
    </source>
</reference>
<evidence type="ECO:0000313" key="7">
    <source>
        <dbReference type="Proteomes" id="UP000767238"/>
    </source>
</evidence>
<evidence type="ECO:0000313" key="6">
    <source>
        <dbReference type="EMBL" id="KAH0219052.1"/>
    </source>
</evidence>
<dbReference type="Gene3D" id="3.40.395.10">
    <property type="entry name" value="Adenoviral Proteinase, Chain A"/>
    <property type="match status" value="1"/>
</dbReference>
<feature type="region of interest" description="Disordered" evidence="4">
    <location>
        <begin position="642"/>
        <end position="669"/>
    </location>
</feature>
<keyword evidence="3" id="KW-0378">Hydrolase</keyword>
<comment type="similarity">
    <text evidence="1">Belongs to the peptidase C48 family.</text>
</comment>
<evidence type="ECO:0000256" key="3">
    <source>
        <dbReference type="ARBA" id="ARBA00022801"/>
    </source>
</evidence>
<dbReference type="Proteomes" id="UP000767238">
    <property type="component" value="Unassembled WGS sequence"/>
</dbReference>
<name>A0A9P8GEF1_AURME</name>
<dbReference type="SUPFAM" id="SSF54001">
    <property type="entry name" value="Cysteine proteinases"/>
    <property type="match status" value="1"/>
</dbReference>
<dbReference type="EMBL" id="JAHFYH010000044">
    <property type="protein sequence ID" value="KAH0219052.1"/>
    <property type="molecule type" value="Genomic_DNA"/>
</dbReference>
<feature type="domain" description="Ubiquitin-like protease family profile" evidence="5">
    <location>
        <begin position="275"/>
        <end position="448"/>
    </location>
</feature>
<dbReference type="GO" id="GO:0006508">
    <property type="term" value="P:proteolysis"/>
    <property type="evidence" value="ECO:0007669"/>
    <property type="project" value="UniProtKB-KW"/>
</dbReference>
<evidence type="ECO:0000256" key="2">
    <source>
        <dbReference type="ARBA" id="ARBA00022670"/>
    </source>
</evidence>
<gene>
    <name evidence="6" type="ORF">KCV03_g6118</name>
</gene>
<feature type="region of interest" description="Disordered" evidence="4">
    <location>
        <begin position="1"/>
        <end position="27"/>
    </location>
</feature>
<dbReference type="PROSITE" id="PS50600">
    <property type="entry name" value="ULP_PROTEASE"/>
    <property type="match status" value="1"/>
</dbReference>
<sequence>MSKRKLGSQSPSNMSSQKKKKKKTQVVPDLKMHQWTAEGFEHMVYTPPVSSLPSPFGIDFHLNQDTKETVAQFGPAVQVAFEATSRVAGMAGARQTLLNLCNNEQVAWIDPLQPITLKAGEGLSLSQENDEQRTIRFRKVFSAYAIRWFAFVQRDTHLTVNGQSYPKTHDIVIGPLPPFSVVEYHDRAVFLYLNRESIDYIPGKLDSQPSISRILANLKDDKDSESKEGTTVATAALTSEGTVDTKTSAKTEPEIQPEDSDSCEYFRWRMQEWKLLQQRSNVALIEPARRAYYHRAEWLADTVVFRAIASVTTAIELENNVDFAMIDEWGYRQLKKYNGTGNEPLATAGRNKDLLLAYNTDDKDGLHWLLVHARYVNNKPEIHVYDTLNMVRGTEGTIKRAILNTRLYDVQEDVASDLRKIDLTHHTVARQPNTWECGYLTVLNAWCLALGMEPGAKSHYATSMNRIQELIDMINLSMAGFMDSATIQAYMRCVGFVDAGHNTVASDRHFTRSVPFLIKESLNKYILVRQELEKNPQSATRRLDLDTIRFLLRPDLGDFEDLDTMKPEVLLEHFDRWLKDRDLIQWDPKSPLSPTSPATMRLAFGLADSVGTQGPQLPRIPDDTKVLRQIWNIYHRMLKEQGHLGQARQERAKDKAEDPFSTQEISDDANYPYDDPKFIALDRLGMWPTKHTLTPIEKELIRGVSSRPAPKLKLKHR</sequence>
<feature type="non-terminal residue" evidence="6">
    <location>
        <position position="717"/>
    </location>
</feature>
<keyword evidence="2" id="KW-0645">Protease</keyword>
<feature type="compositionally biased region" description="Polar residues" evidence="4">
    <location>
        <begin position="7"/>
        <end position="16"/>
    </location>
</feature>
<evidence type="ECO:0000256" key="1">
    <source>
        <dbReference type="ARBA" id="ARBA00005234"/>
    </source>
</evidence>
<dbReference type="OrthoDB" id="3825435at2759"/>
<evidence type="ECO:0000256" key="4">
    <source>
        <dbReference type="SAM" id="MobiDB-lite"/>
    </source>
</evidence>
<accession>A0A9P8GEF1</accession>
<organism evidence="6 7">
    <name type="scientific">Aureobasidium melanogenum</name>
    <name type="common">Aureobasidium pullulans var. melanogenum</name>
    <dbReference type="NCBI Taxonomy" id="46634"/>
    <lineage>
        <taxon>Eukaryota</taxon>
        <taxon>Fungi</taxon>
        <taxon>Dikarya</taxon>
        <taxon>Ascomycota</taxon>
        <taxon>Pezizomycotina</taxon>
        <taxon>Dothideomycetes</taxon>
        <taxon>Dothideomycetidae</taxon>
        <taxon>Dothideales</taxon>
        <taxon>Saccotheciaceae</taxon>
        <taxon>Aureobasidium</taxon>
    </lineage>
</organism>
<proteinExistence type="inferred from homology"/>
<dbReference type="AlphaFoldDB" id="A0A9P8GEF1"/>
<dbReference type="GO" id="GO:0008234">
    <property type="term" value="F:cysteine-type peptidase activity"/>
    <property type="evidence" value="ECO:0007669"/>
    <property type="project" value="InterPro"/>
</dbReference>
<feature type="compositionally biased region" description="Basic and acidic residues" evidence="4">
    <location>
        <begin position="642"/>
        <end position="658"/>
    </location>
</feature>
<reference evidence="6" key="1">
    <citation type="journal article" date="2021" name="J Fungi (Basel)">
        <title>Virulence traits and population genomics of the black yeast Aureobasidium melanogenum.</title>
        <authorList>
            <person name="Cernosa A."/>
            <person name="Sun X."/>
            <person name="Gostincar C."/>
            <person name="Fang C."/>
            <person name="Gunde-Cimerman N."/>
            <person name="Song Z."/>
        </authorList>
    </citation>
    <scope>NUCLEOTIDE SEQUENCE</scope>
    <source>
        <strain evidence="6">EXF-8016</strain>
    </source>
</reference>
<comment type="caution">
    <text evidence="6">The sequence shown here is derived from an EMBL/GenBank/DDBJ whole genome shotgun (WGS) entry which is preliminary data.</text>
</comment>
<dbReference type="InterPro" id="IPR038765">
    <property type="entry name" value="Papain-like_cys_pep_sf"/>
</dbReference>
<dbReference type="InterPro" id="IPR003653">
    <property type="entry name" value="Peptidase_C48_C"/>
</dbReference>
<evidence type="ECO:0000259" key="5">
    <source>
        <dbReference type="PROSITE" id="PS50600"/>
    </source>
</evidence>